<evidence type="ECO:0008006" key="3">
    <source>
        <dbReference type="Google" id="ProtNLM"/>
    </source>
</evidence>
<organism evidence="1 2">
    <name type="scientific">Stylosanthes scabra</name>
    <dbReference type="NCBI Taxonomy" id="79078"/>
    <lineage>
        <taxon>Eukaryota</taxon>
        <taxon>Viridiplantae</taxon>
        <taxon>Streptophyta</taxon>
        <taxon>Embryophyta</taxon>
        <taxon>Tracheophyta</taxon>
        <taxon>Spermatophyta</taxon>
        <taxon>Magnoliopsida</taxon>
        <taxon>eudicotyledons</taxon>
        <taxon>Gunneridae</taxon>
        <taxon>Pentapetalae</taxon>
        <taxon>rosids</taxon>
        <taxon>fabids</taxon>
        <taxon>Fabales</taxon>
        <taxon>Fabaceae</taxon>
        <taxon>Papilionoideae</taxon>
        <taxon>50 kb inversion clade</taxon>
        <taxon>dalbergioids sensu lato</taxon>
        <taxon>Dalbergieae</taxon>
        <taxon>Pterocarpus clade</taxon>
        <taxon>Stylosanthes</taxon>
    </lineage>
</organism>
<dbReference type="Proteomes" id="UP001341840">
    <property type="component" value="Unassembled WGS sequence"/>
</dbReference>
<evidence type="ECO:0000313" key="1">
    <source>
        <dbReference type="EMBL" id="MED6126379.1"/>
    </source>
</evidence>
<gene>
    <name evidence="1" type="ORF">PIB30_077761</name>
</gene>
<keyword evidence="2" id="KW-1185">Reference proteome</keyword>
<name>A0ABU6RR82_9FABA</name>
<sequence length="97" mass="10848">MLICSSSSLSSSGFITVDSCSSGSIVFHFCSVVGLSAFTLSPTSQLRFNSSLRCYSTILVASLSLFYSISRRRHDLRCKVTKMWEELQIEMDQLFES</sequence>
<comment type="caution">
    <text evidence="1">The sequence shown here is derived from an EMBL/GenBank/DDBJ whole genome shotgun (WGS) entry which is preliminary data.</text>
</comment>
<reference evidence="1 2" key="1">
    <citation type="journal article" date="2023" name="Plants (Basel)">
        <title>Bridging the Gap: Combining Genomics and Transcriptomics Approaches to Understand Stylosanthes scabra, an Orphan Legume from the Brazilian Caatinga.</title>
        <authorList>
            <person name="Ferreira-Neto J.R.C."/>
            <person name="da Silva M.D."/>
            <person name="Binneck E."/>
            <person name="de Melo N.F."/>
            <person name="da Silva R.H."/>
            <person name="de Melo A.L.T.M."/>
            <person name="Pandolfi V."/>
            <person name="Bustamante F.O."/>
            <person name="Brasileiro-Vidal A.C."/>
            <person name="Benko-Iseppon A.M."/>
        </authorList>
    </citation>
    <scope>NUCLEOTIDE SEQUENCE [LARGE SCALE GENOMIC DNA]</scope>
    <source>
        <tissue evidence="1">Leaves</tissue>
    </source>
</reference>
<accession>A0ABU6RR82</accession>
<evidence type="ECO:0000313" key="2">
    <source>
        <dbReference type="Proteomes" id="UP001341840"/>
    </source>
</evidence>
<dbReference type="EMBL" id="JASCZI010031263">
    <property type="protein sequence ID" value="MED6126379.1"/>
    <property type="molecule type" value="Genomic_DNA"/>
</dbReference>
<protein>
    <recommendedName>
        <fullName evidence="3">Transmembrane protein</fullName>
    </recommendedName>
</protein>
<proteinExistence type="predicted"/>